<reference evidence="2" key="1">
    <citation type="journal article" date="2022" name="bioRxiv">
        <title>Sequencing and chromosome-scale assembly of the giantPleurodeles waltlgenome.</title>
        <authorList>
            <person name="Brown T."/>
            <person name="Elewa A."/>
            <person name="Iarovenko S."/>
            <person name="Subramanian E."/>
            <person name="Araus A.J."/>
            <person name="Petzold A."/>
            <person name="Susuki M."/>
            <person name="Suzuki K.-i.T."/>
            <person name="Hayashi T."/>
            <person name="Toyoda A."/>
            <person name="Oliveira C."/>
            <person name="Osipova E."/>
            <person name="Leigh N.D."/>
            <person name="Simon A."/>
            <person name="Yun M.H."/>
        </authorList>
    </citation>
    <scope>NUCLEOTIDE SEQUENCE</scope>
    <source>
        <strain evidence="2">20211129_DDA</strain>
        <tissue evidence="2">Liver</tissue>
    </source>
</reference>
<dbReference type="AlphaFoldDB" id="A0AAV7RNS8"/>
<dbReference type="InterPro" id="IPR029063">
    <property type="entry name" value="SAM-dependent_MTases_sf"/>
</dbReference>
<dbReference type="SUPFAM" id="SSF53335">
    <property type="entry name" value="S-adenosyl-L-methionine-dependent methyltransferases"/>
    <property type="match status" value="1"/>
</dbReference>
<dbReference type="SUPFAM" id="SSF143437">
    <property type="entry name" value="THUMP domain-like"/>
    <property type="match status" value="1"/>
</dbReference>
<dbReference type="Gene3D" id="3.40.50.150">
    <property type="entry name" value="Vaccinia Virus protein VP39"/>
    <property type="match status" value="1"/>
</dbReference>
<proteinExistence type="predicted"/>
<gene>
    <name evidence="2" type="ORF">NDU88_006895</name>
</gene>
<dbReference type="PANTHER" id="PTHR14911:SF1">
    <property type="entry name" value="THUMP DOMAIN-CONTAINING PROTEIN 2"/>
    <property type="match status" value="1"/>
</dbReference>
<dbReference type="CDD" id="cd11715">
    <property type="entry name" value="THUMP_AdoMetMT"/>
    <property type="match status" value="2"/>
</dbReference>
<dbReference type="Gene3D" id="3.30.2130.30">
    <property type="match status" value="1"/>
</dbReference>
<dbReference type="Pfam" id="PF01170">
    <property type="entry name" value="UPF0020"/>
    <property type="match status" value="1"/>
</dbReference>
<dbReference type="GO" id="GO:0030488">
    <property type="term" value="P:tRNA methylation"/>
    <property type="evidence" value="ECO:0007669"/>
    <property type="project" value="TreeGrafter"/>
</dbReference>
<sequence>MELQLEPNTAAPTACCHLALTDRTARFFCTAGRGMERFVVREVKEKLEAEQVECFLGKVFFTAEPVVRKLKKIKSGERLFLLLKKEPPLTLSINRGKGFNEINKFIIGEPHCWLAALSLWQNLQLTAKHETENQSASKVPKRKSDTDHEPNVLKMFKEEHSLATENVCKQLQIYPNKSSHHNPTGENKLSVTVPVQSSEENLAPCNGHQDFGFRVSCRCSGAVAKRYASEELGRLIGIALIKKFGWKTELRAPDLEIFVHLNDDQSVVGFSLLRVPLANRVYIRNSGLRSTVAWAMASLAEISVGAHVVDPMCGFGTILLEAAKEWPKAYYFGVDINESPLRAAYDNVRTAGLEDHIGLLHASAKNLPLLSESVDIIISDMPFGKKFISIKDDFPGILLEMERILRFGGILVLLLSQELYKQAGLHVSGIHRNGKPPIAAGGETSGAEMMNNANSEARHGNSSKIIPGSQSRPLRCLLPVESHSVSLGVTDAFILKCKKIATPPVQ</sequence>
<dbReference type="InterPro" id="IPR000241">
    <property type="entry name" value="RlmKL-like_Mtase"/>
</dbReference>
<dbReference type="GO" id="GO:0016423">
    <property type="term" value="F:tRNA (guanine) methyltransferase activity"/>
    <property type="evidence" value="ECO:0007669"/>
    <property type="project" value="TreeGrafter"/>
</dbReference>
<accession>A0AAV7RNS8</accession>
<evidence type="ECO:0000259" key="1">
    <source>
        <dbReference type="Pfam" id="PF01170"/>
    </source>
</evidence>
<comment type="caution">
    <text evidence="2">The sequence shown here is derived from an EMBL/GenBank/DDBJ whole genome shotgun (WGS) entry which is preliminary data.</text>
</comment>
<protein>
    <recommendedName>
        <fullName evidence="1">Ribosomal RNA large subunit methyltransferase K/L-like methyltransferase domain-containing protein</fullName>
    </recommendedName>
</protein>
<dbReference type="PANTHER" id="PTHR14911">
    <property type="entry name" value="THUMP DOMAIN-CONTAINING"/>
    <property type="match status" value="1"/>
</dbReference>
<dbReference type="FunFam" id="3.40.50.150:FF:000073">
    <property type="entry name" value="THUMP domain containing 3"/>
    <property type="match status" value="1"/>
</dbReference>
<dbReference type="Proteomes" id="UP001066276">
    <property type="component" value="Chromosome 5"/>
</dbReference>
<name>A0AAV7RNS8_PLEWA</name>
<keyword evidence="3" id="KW-1185">Reference proteome</keyword>
<dbReference type="GO" id="GO:0043527">
    <property type="term" value="C:tRNA methyltransferase complex"/>
    <property type="evidence" value="ECO:0007669"/>
    <property type="project" value="UniProtKB-ARBA"/>
</dbReference>
<dbReference type="CDD" id="cd02440">
    <property type="entry name" value="AdoMet_MTases"/>
    <property type="match status" value="1"/>
</dbReference>
<feature type="domain" description="Ribosomal RNA large subunit methyltransferase K/L-like methyltransferase" evidence="1">
    <location>
        <begin position="280"/>
        <end position="417"/>
    </location>
</feature>
<organism evidence="2 3">
    <name type="scientific">Pleurodeles waltl</name>
    <name type="common">Iberian ribbed newt</name>
    <dbReference type="NCBI Taxonomy" id="8319"/>
    <lineage>
        <taxon>Eukaryota</taxon>
        <taxon>Metazoa</taxon>
        <taxon>Chordata</taxon>
        <taxon>Craniata</taxon>
        <taxon>Vertebrata</taxon>
        <taxon>Euteleostomi</taxon>
        <taxon>Amphibia</taxon>
        <taxon>Batrachia</taxon>
        <taxon>Caudata</taxon>
        <taxon>Salamandroidea</taxon>
        <taxon>Salamandridae</taxon>
        <taxon>Pleurodelinae</taxon>
        <taxon>Pleurodeles</taxon>
    </lineage>
</organism>
<evidence type="ECO:0000313" key="3">
    <source>
        <dbReference type="Proteomes" id="UP001066276"/>
    </source>
</evidence>
<evidence type="ECO:0000313" key="2">
    <source>
        <dbReference type="EMBL" id="KAJ1154141.1"/>
    </source>
</evidence>
<dbReference type="EMBL" id="JANPWB010000009">
    <property type="protein sequence ID" value="KAJ1154141.1"/>
    <property type="molecule type" value="Genomic_DNA"/>
</dbReference>